<dbReference type="PANTHER" id="PTHR11680">
    <property type="entry name" value="SERINE HYDROXYMETHYLTRANSFERASE"/>
    <property type="match status" value="1"/>
</dbReference>
<dbReference type="InterPro" id="IPR039429">
    <property type="entry name" value="SHMT-like_dom"/>
</dbReference>
<comment type="cofactor">
    <cofactor evidence="1 9">
        <name>pyridoxal 5'-phosphate</name>
        <dbReference type="ChEBI" id="CHEBI:597326"/>
    </cofactor>
</comment>
<evidence type="ECO:0000313" key="12">
    <source>
        <dbReference type="EMBL" id="SJK85718.1"/>
    </source>
</evidence>
<dbReference type="GO" id="GO:0005737">
    <property type="term" value="C:cytoplasm"/>
    <property type="evidence" value="ECO:0007669"/>
    <property type="project" value="TreeGrafter"/>
</dbReference>
<dbReference type="GO" id="GO:0035999">
    <property type="term" value="P:tetrahydrofolate interconversion"/>
    <property type="evidence" value="ECO:0007669"/>
    <property type="project" value="InterPro"/>
</dbReference>
<keyword evidence="6" id="KW-0028">Amino-acid biosynthesis</keyword>
<dbReference type="AlphaFoldDB" id="A0A1N5WVT8"/>
<proteinExistence type="inferred from homology"/>
<sequence>MDKFFSDAMEIRDLAKKHNKMFEESIPLIASENVMSPLAMEMLLTDFGHRYAEGLPHQRYYQGNFFVDQLEDKVIELGKKLYNAPQFDPRPVSGTNANMGVIFGLTKPMERICAPDLSGGGHISAAKFGALGFRGLDIVNYPYDEETMTIDVDGARKTILETRPNLCLFGQSVFLFPAPLKELRDTFQEVGCKVWYDGAHVAGLIAGKKFQDPLREGADVITGSTHKTLPGPQHGMVIGNTDEKTWKKVQKGVFPGVLSNHHLNTMAALGITLAEMLDYGEAYAQKIIDNARTLAEELYALGMDVLAEKRGFTSSHTLVADVRKFGGGKEVAEKLERCNIILNKNLIPVDKNRNSQDPSGIRIGTQEITRIGFEKNDVKALAEIMMKILKNNISEEKAKEEVMNLKSEFKQVKFCYGTTNPYEYIELFK</sequence>
<dbReference type="PIRSF" id="PIRSF000412">
    <property type="entry name" value="SHMT"/>
    <property type="match status" value="1"/>
</dbReference>
<comment type="subunit">
    <text evidence="3">Homodimer.</text>
</comment>
<organism evidence="11 14">
    <name type="scientific">Cuniculiplasma divulgatum</name>
    <dbReference type="NCBI Taxonomy" id="1673428"/>
    <lineage>
        <taxon>Archaea</taxon>
        <taxon>Methanobacteriati</taxon>
        <taxon>Thermoplasmatota</taxon>
        <taxon>Thermoplasmata</taxon>
        <taxon>Thermoplasmatales</taxon>
        <taxon>Cuniculiplasmataceae</taxon>
        <taxon>Cuniculiplasma</taxon>
    </lineage>
</organism>
<dbReference type="Pfam" id="PF00464">
    <property type="entry name" value="SHMT"/>
    <property type="match status" value="1"/>
</dbReference>
<evidence type="ECO:0000256" key="3">
    <source>
        <dbReference type="ARBA" id="ARBA00011738"/>
    </source>
</evidence>
<dbReference type="GO" id="GO:0004372">
    <property type="term" value="F:glycine hydroxymethyltransferase activity"/>
    <property type="evidence" value="ECO:0007669"/>
    <property type="project" value="InterPro"/>
</dbReference>
<dbReference type="InterPro" id="IPR015421">
    <property type="entry name" value="PyrdxlP-dep_Trfase_major"/>
</dbReference>
<reference evidence="12" key="3">
    <citation type="submission" date="2016-06" db="EMBL/GenBank/DDBJ databases">
        <authorList>
            <person name="Olsen C.W."/>
            <person name="Carey S."/>
            <person name="Hinshaw L."/>
            <person name="Karasin A.I."/>
        </authorList>
    </citation>
    <scope>NUCLEOTIDE SEQUENCE [LARGE SCALE GENOMIC DNA]</scope>
    <source>
        <strain evidence="12">PM4</strain>
    </source>
</reference>
<feature type="domain" description="Serine hydroxymethyltransferase-like" evidence="10">
    <location>
        <begin position="9"/>
        <end position="384"/>
    </location>
</feature>
<evidence type="ECO:0000256" key="6">
    <source>
        <dbReference type="ARBA" id="ARBA00022605"/>
    </source>
</evidence>
<feature type="modified residue" description="N6-(pyridoxal phosphate)lysine" evidence="9">
    <location>
        <position position="227"/>
    </location>
</feature>
<comment type="similarity">
    <text evidence="2">Belongs to the SHMT family.</text>
</comment>
<keyword evidence="7 11" id="KW-0808">Transferase</keyword>
<evidence type="ECO:0000259" key="10">
    <source>
        <dbReference type="Pfam" id="PF00464"/>
    </source>
</evidence>
<dbReference type="GO" id="GO:0008168">
    <property type="term" value="F:methyltransferase activity"/>
    <property type="evidence" value="ECO:0007669"/>
    <property type="project" value="UniProtKB-KW"/>
</dbReference>
<dbReference type="Gene3D" id="3.40.640.10">
    <property type="entry name" value="Type I PLP-dependent aspartate aminotransferase-like (Major domain)"/>
    <property type="match status" value="1"/>
</dbReference>
<keyword evidence="11" id="KW-0489">Methyltransferase</keyword>
<dbReference type="InterPro" id="IPR015422">
    <property type="entry name" value="PyrdxlP-dep_Trfase_small"/>
</dbReference>
<dbReference type="KEGG" id="cdiv:CPM_1945"/>
<dbReference type="SUPFAM" id="SSF53383">
    <property type="entry name" value="PLP-dependent transferases"/>
    <property type="match status" value="1"/>
</dbReference>
<evidence type="ECO:0000256" key="5">
    <source>
        <dbReference type="ARBA" id="ARBA00022563"/>
    </source>
</evidence>
<evidence type="ECO:0000313" key="11">
    <source>
        <dbReference type="EMBL" id="SIM89279.1"/>
    </source>
</evidence>
<dbReference type="Proteomes" id="UP000187822">
    <property type="component" value="Chromosome I"/>
</dbReference>
<evidence type="ECO:0000256" key="7">
    <source>
        <dbReference type="ARBA" id="ARBA00022679"/>
    </source>
</evidence>
<keyword evidence="5" id="KW-0554">One-carbon metabolism</keyword>
<reference evidence="11 14" key="1">
    <citation type="submission" date="2016-04" db="EMBL/GenBank/DDBJ databases">
        <authorList>
            <person name="Evans L.H."/>
            <person name="Alamgir A."/>
            <person name="Owens N."/>
            <person name="Weber N.D."/>
            <person name="Virtaneva K."/>
            <person name="Barbian K."/>
            <person name="Babar A."/>
            <person name="Rosenke K."/>
        </authorList>
    </citation>
    <scope>NUCLEOTIDE SEQUENCE [LARGE SCALE GENOMIC DNA]</scope>
    <source>
        <strain evidence="11">S5</strain>
        <strain evidence="14">S5(T) (JCM 30642 \VKM B-2941)</strain>
    </source>
</reference>
<evidence type="ECO:0000256" key="9">
    <source>
        <dbReference type="PIRSR" id="PIRSR000412-50"/>
    </source>
</evidence>
<dbReference type="EMBL" id="LT671858">
    <property type="protein sequence ID" value="SIM89279.1"/>
    <property type="molecule type" value="Genomic_DNA"/>
</dbReference>
<dbReference type="GO" id="GO:0030170">
    <property type="term" value="F:pyridoxal phosphate binding"/>
    <property type="evidence" value="ECO:0007669"/>
    <property type="project" value="InterPro"/>
</dbReference>
<protein>
    <submittedName>
        <fullName evidence="11">Glycine/serine hydroxymethyltransferase</fullName>
    </submittedName>
</protein>
<dbReference type="FunFam" id="3.40.640.10:FF:000101">
    <property type="entry name" value="Serine hydroxymethyltransferase"/>
    <property type="match status" value="1"/>
</dbReference>
<dbReference type="InterPro" id="IPR019798">
    <property type="entry name" value="Ser_HO-MeTrfase_PLP_BS"/>
</dbReference>
<dbReference type="GO" id="GO:0019264">
    <property type="term" value="P:glycine biosynthetic process from serine"/>
    <property type="evidence" value="ECO:0007669"/>
    <property type="project" value="InterPro"/>
</dbReference>
<dbReference type="InterPro" id="IPR015424">
    <property type="entry name" value="PyrdxlP-dep_Trfase"/>
</dbReference>
<evidence type="ECO:0000256" key="4">
    <source>
        <dbReference type="ARBA" id="ARBA00022490"/>
    </source>
</evidence>
<dbReference type="RefSeq" id="WP_021789623.1">
    <property type="nucleotide sequence ID" value="NZ_LT671858.1"/>
</dbReference>
<dbReference type="PANTHER" id="PTHR11680:SF35">
    <property type="entry name" value="SERINE HYDROXYMETHYLTRANSFERASE 1"/>
    <property type="match status" value="1"/>
</dbReference>
<dbReference type="CDD" id="cd00378">
    <property type="entry name" value="SHMT"/>
    <property type="match status" value="1"/>
</dbReference>
<dbReference type="PROSITE" id="PS00096">
    <property type="entry name" value="SHMT"/>
    <property type="match status" value="1"/>
</dbReference>
<evidence type="ECO:0000313" key="13">
    <source>
        <dbReference type="Proteomes" id="UP000187822"/>
    </source>
</evidence>
<dbReference type="GO" id="GO:0032259">
    <property type="term" value="P:methylation"/>
    <property type="evidence" value="ECO:0007669"/>
    <property type="project" value="UniProtKB-KW"/>
</dbReference>
<reference evidence="13" key="2">
    <citation type="submission" date="2016-06" db="EMBL/GenBank/DDBJ databases">
        <authorList>
            <person name="Toshchakov V.S."/>
        </authorList>
    </citation>
    <scope>NUCLEOTIDE SEQUENCE [LARGE SCALE GENOMIC DNA]</scope>
    <source>
        <strain>PM4 (JCM 30641</strain>
        <strain evidence="13">\VKM B-2940)</strain>
    </source>
</reference>
<keyword evidence="13" id="KW-1185">Reference proteome</keyword>
<dbReference type="InterPro" id="IPR001085">
    <property type="entry name" value="Ser_HO-MeTrfase"/>
</dbReference>
<dbReference type="NCBIfam" id="NF000586">
    <property type="entry name" value="PRK00011.1"/>
    <property type="match status" value="1"/>
</dbReference>
<accession>A0A1N5WVT8</accession>
<dbReference type="STRING" id="1673428.CPM_1945"/>
<keyword evidence="8 9" id="KW-0663">Pyridoxal phosphate</keyword>
<dbReference type="Gene3D" id="3.90.1150.10">
    <property type="entry name" value="Aspartate Aminotransferase, domain 1"/>
    <property type="match status" value="1"/>
</dbReference>
<dbReference type="InterPro" id="IPR049943">
    <property type="entry name" value="Ser_HO-MeTrfase-like"/>
</dbReference>
<evidence type="ECO:0000256" key="8">
    <source>
        <dbReference type="ARBA" id="ARBA00022898"/>
    </source>
</evidence>
<name>A0A1N5WVT8_9ARCH</name>
<evidence type="ECO:0000256" key="1">
    <source>
        <dbReference type="ARBA" id="ARBA00001933"/>
    </source>
</evidence>
<dbReference type="Proteomes" id="UP000195607">
    <property type="component" value="Chromosome I"/>
</dbReference>
<gene>
    <name evidence="12" type="ORF">CPM_1945</name>
    <name evidence="11" type="ORF">CSP5_2013</name>
</gene>
<keyword evidence="4" id="KW-0963">Cytoplasm</keyword>
<dbReference type="EMBL" id="LT719092">
    <property type="protein sequence ID" value="SJK85718.1"/>
    <property type="molecule type" value="Genomic_DNA"/>
</dbReference>
<evidence type="ECO:0000313" key="14">
    <source>
        <dbReference type="Proteomes" id="UP000195607"/>
    </source>
</evidence>
<dbReference type="GeneID" id="41589246"/>
<dbReference type="OrthoDB" id="5821at2157"/>
<evidence type="ECO:0000256" key="2">
    <source>
        <dbReference type="ARBA" id="ARBA00006376"/>
    </source>
</evidence>